<evidence type="ECO:0000259" key="3">
    <source>
        <dbReference type="SMART" id="SM00382"/>
    </source>
</evidence>
<evidence type="ECO:0000313" key="4">
    <source>
        <dbReference type="EMBL" id="VTQ88111.1"/>
    </source>
</evidence>
<dbReference type="RefSeq" id="WP_138209874.1">
    <property type="nucleotide sequence ID" value="NZ_CBCRUQ010000022.1"/>
</dbReference>
<dbReference type="GO" id="GO:0005524">
    <property type="term" value="F:ATP binding"/>
    <property type="evidence" value="ECO:0007669"/>
    <property type="project" value="UniProtKB-KW"/>
</dbReference>
<dbReference type="Pfam" id="PF19568">
    <property type="entry name" value="Spore_III_AA"/>
    <property type="match status" value="1"/>
</dbReference>
<dbReference type="PANTHER" id="PTHR20953:SF3">
    <property type="entry name" value="P-LOOP CONTAINING NUCLEOSIDE TRIPHOSPHATE HYDROLASES SUPERFAMILY PROTEIN"/>
    <property type="match status" value="1"/>
</dbReference>
<evidence type="ECO:0000313" key="5">
    <source>
        <dbReference type="Proteomes" id="UP000308489"/>
    </source>
</evidence>
<evidence type="ECO:0000256" key="1">
    <source>
        <dbReference type="ARBA" id="ARBA00022741"/>
    </source>
</evidence>
<evidence type="ECO:0000256" key="2">
    <source>
        <dbReference type="ARBA" id="ARBA00022840"/>
    </source>
</evidence>
<dbReference type="KEGG" id="hhw:NCTC503_01186"/>
<dbReference type="Gene3D" id="3.40.50.300">
    <property type="entry name" value="P-loop containing nucleotide triphosphate hydrolases"/>
    <property type="match status" value="1"/>
</dbReference>
<dbReference type="InterPro" id="IPR003593">
    <property type="entry name" value="AAA+_ATPase"/>
</dbReference>
<dbReference type="EMBL" id="LR590481">
    <property type="protein sequence ID" value="VTQ88111.1"/>
    <property type="molecule type" value="Genomic_DNA"/>
</dbReference>
<keyword evidence="2" id="KW-0067">ATP-binding</keyword>
<dbReference type="NCBIfam" id="TIGR02858">
    <property type="entry name" value="spore_III_AA"/>
    <property type="match status" value="1"/>
</dbReference>
<dbReference type="AlphaFoldDB" id="A0A4U9RB91"/>
<dbReference type="Proteomes" id="UP000308489">
    <property type="component" value="Chromosome 1"/>
</dbReference>
<organism evidence="4 5">
    <name type="scientific">Hathewaya histolytica</name>
    <name type="common">Clostridium histolyticum</name>
    <dbReference type="NCBI Taxonomy" id="1498"/>
    <lineage>
        <taxon>Bacteria</taxon>
        <taxon>Bacillati</taxon>
        <taxon>Bacillota</taxon>
        <taxon>Clostridia</taxon>
        <taxon>Eubacteriales</taxon>
        <taxon>Clostridiaceae</taxon>
        <taxon>Hathewaya</taxon>
    </lineage>
</organism>
<accession>A0A4U9RB91</accession>
<name>A0A4U9RB91_HATHI</name>
<gene>
    <name evidence="4" type="ORF">NCTC503_01186</name>
</gene>
<dbReference type="InterPro" id="IPR014217">
    <property type="entry name" value="Spore_III_AA"/>
</dbReference>
<dbReference type="SUPFAM" id="SSF52540">
    <property type="entry name" value="P-loop containing nucleoside triphosphate hydrolases"/>
    <property type="match status" value="1"/>
</dbReference>
<reference evidence="4 5" key="1">
    <citation type="submission" date="2019-05" db="EMBL/GenBank/DDBJ databases">
        <authorList>
            <consortium name="Pathogen Informatics"/>
        </authorList>
    </citation>
    <scope>NUCLEOTIDE SEQUENCE [LARGE SCALE GENOMIC DNA]</scope>
    <source>
        <strain evidence="4 5">NCTC503</strain>
    </source>
</reference>
<dbReference type="OrthoDB" id="9768243at2"/>
<dbReference type="PANTHER" id="PTHR20953">
    <property type="entry name" value="KINASE-RELATED"/>
    <property type="match status" value="1"/>
</dbReference>
<sequence>MIHIKRVLDILPLRLKQELENGKENTDIQEIRIRSGKNLIYIKNMQEVISDYIVKREDLDYLIRKISNYSIYAFEEELKQGYITIEGGHRIGICGNCVIENNKIKTMKDIGSINIRISKDIEGCSRKVLKYILKENTLLNTIIISPPKCGKTTLIRDIGRNISNGIEEMNFNGIKLCIVDERSEIAACYKGVPQMNVGLRTDILDGCPKSYGIMMAIRSMSPEVVICDEIGTKEDMESIIMALNCGVGIITTIHGKGVEDLYRRAVFKDILDNKVFHRAIVLNNKIGTGNIEYIYDFIEKTYIEV</sequence>
<dbReference type="InterPro" id="IPR027417">
    <property type="entry name" value="P-loop_NTPase"/>
</dbReference>
<feature type="domain" description="AAA+ ATPase" evidence="3">
    <location>
        <begin position="137"/>
        <end position="281"/>
    </location>
</feature>
<proteinExistence type="predicted"/>
<dbReference type="InterPro" id="IPR045735">
    <property type="entry name" value="Spore_III_AA_AAA+_ATPase"/>
</dbReference>
<dbReference type="SMART" id="SM00382">
    <property type="entry name" value="AAA"/>
    <property type="match status" value="1"/>
</dbReference>
<protein>
    <submittedName>
        <fullName evidence="4">Stage III sporulation protein AA</fullName>
    </submittedName>
</protein>
<keyword evidence="5" id="KW-1185">Reference proteome</keyword>
<keyword evidence="1" id="KW-0547">Nucleotide-binding</keyword>